<proteinExistence type="predicted"/>
<feature type="transmembrane region" description="Helical" evidence="1">
    <location>
        <begin position="185"/>
        <end position="205"/>
    </location>
</feature>
<keyword evidence="1" id="KW-1133">Transmembrane helix</keyword>
<evidence type="ECO:0000313" key="2">
    <source>
        <dbReference type="EMBL" id="MBM7584085.1"/>
    </source>
</evidence>
<reference evidence="2 3" key="1">
    <citation type="submission" date="2021-01" db="EMBL/GenBank/DDBJ databases">
        <title>Genomic Encyclopedia of Type Strains, Phase IV (KMG-IV): sequencing the most valuable type-strain genomes for metagenomic binning, comparative biology and taxonomic classification.</title>
        <authorList>
            <person name="Goeker M."/>
        </authorList>
    </citation>
    <scope>NUCLEOTIDE SEQUENCE [LARGE SCALE GENOMIC DNA]</scope>
    <source>
        <strain evidence="2 3">DSM 24834</strain>
    </source>
</reference>
<keyword evidence="3" id="KW-1185">Reference proteome</keyword>
<dbReference type="Pfam" id="PF22564">
    <property type="entry name" value="HAAS"/>
    <property type="match status" value="1"/>
</dbReference>
<evidence type="ECO:0008006" key="4">
    <source>
        <dbReference type="Google" id="ProtNLM"/>
    </source>
</evidence>
<dbReference type="Proteomes" id="UP001646157">
    <property type="component" value="Unassembled WGS sequence"/>
</dbReference>
<evidence type="ECO:0000313" key="3">
    <source>
        <dbReference type="Proteomes" id="UP001646157"/>
    </source>
</evidence>
<keyword evidence="1" id="KW-0472">Membrane</keyword>
<keyword evidence="1" id="KW-0812">Transmembrane</keyword>
<accession>A0ABS2N8H8</accession>
<dbReference type="RefSeq" id="WP_205168277.1">
    <property type="nucleotide sequence ID" value="NZ_JAFBDZ010000001.1"/>
</dbReference>
<feature type="transmembrane region" description="Helical" evidence="1">
    <location>
        <begin position="154"/>
        <end position="173"/>
    </location>
</feature>
<dbReference type="EMBL" id="JAFBDZ010000001">
    <property type="protein sequence ID" value="MBM7584085.1"/>
    <property type="molecule type" value="Genomic_DNA"/>
</dbReference>
<evidence type="ECO:0000256" key="1">
    <source>
        <dbReference type="SAM" id="Phobius"/>
    </source>
</evidence>
<feature type="transmembrane region" description="Helical" evidence="1">
    <location>
        <begin position="113"/>
        <end position="134"/>
    </location>
</feature>
<protein>
    <recommendedName>
        <fullName evidence="4">DUF1700 domain-containing protein</fullName>
    </recommendedName>
</protein>
<name>A0ABS2N8H8_9BACI</name>
<organism evidence="2 3">
    <name type="scientific">Rossellomorea pakistanensis</name>
    <dbReference type="NCBI Taxonomy" id="992288"/>
    <lineage>
        <taxon>Bacteria</taxon>
        <taxon>Bacillati</taxon>
        <taxon>Bacillota</taxon>
        <taxon>Bacilli</taxon>
        <taxon>Bacillales</taxon>
        <taxon>Bacillaceae</taxon>
        <taxon>Rossellomorea</taxon>
    </lineage>
</organism>
<gene>
    <name evidence="2" type="ORF">JOC86_000622</name>
</gene>
<sequence>MTPFKKKFLQRLEALLEQHPDKRKIINEYEDHLNELITELSLIKDSSKQDQEVILERLGTPEEIAEAWNHEITVTPRKTQWTFLITNLCFFAAGSLLTFTYHHYHWSWLQSMWTSLTSLPFLIIVLYLLFWGLLGYEIGKEFGHSGRSLLKRTFLLAIVPNLLLMNLIVFEIIPHTWFNPLLNPSFIVTCIVFTVFLYPISWIGFRWGKRVSI</sequence>
<comment type="caution">
    <text evidence="2">The sequence shown here is derived from an EMBL/GenBank/DDBJ whole genome shotgun (WGS) entry which is preliminary data.</text>
</comment>
<feature type="transmembrane region" description="Helical" evidence="1">
    <location>
        <begin position="81"/>
        <end position="101"/>
    </location>
</feature>